<dbReference type="Proteomes" id="UP000006755">
    <property type="component" value="Unassembled WGS sequence"/>
</dbReference>
<accession>K2IDQ1</accession>
<gene>
    <name evidence="2" type="ORF">B3C1_17457</name>
</gene>
<dbReference type="AlphaFoldDB" id="K2IDQ1"/>
<evidence type="ECO:0000256" key="1">
    <source>
        <dbReference type="SAM" id="SignalP"/>
    </source>
</evidence>
<sequence length="443" mass="49933">MLRALTHKTSPLLLAASLATLAGCGFLDTEQSIDTDRKEQQEVTNGFFATYWKGAKLSIRSMPVDEHTQAIDFAAIRQQQADRLGLGPQLSRIYDWQSALSGDYSDNALVPFDGGDLVDFGKEVYALSDTLEGQDEDSYPTFLEVLHHSSRALGRPQVTLPKDWNNAMDHWLFALVLEARIGLGSWKTYELAKVDTSTMASTDYRVLAGLHKGLDALRNQWYFLADEDFSRVIDEANSADIKLKPQTLEVLTRTAIDGFTPQQQFKLLARANALLMRGYSRHQAKSADLNDKALADIEAAIADYRTLGVENELVWLAESYVYISEEEKDKAIASLTKLQGSRYLSAKEKQLLADTQRAVQDRDPKSALNVLTDKVIFYRLGLSYALSYLDEIQWLKLLEQSEQGQRILAHFTELEQYYHKAKDSLELDNLTEKGKGLFKDLVE</sequence>
<feature type="signal peptide" evidence="1">
    <location>
        <begin position="1"/>
        <end position="22"/>
    </location>
</feature>
<protein>
    <recommendedName>
        <fullName evidence="4">Lipoprotein</fullName>
    </recommendedName>
</protein>
<keyword evidence="1" id="KW-0732">Signal</keyword>
<feature type="chain" id="PRO_5003858807" description="Lipoprotein" evidence="1">
    <location>
        <begin position="23"/>
        <end position="443"/>
    </location>
</feature>
<name>K2IDQ1_9GAMM</name>
<keyword evidence="3" id="KW-1185">Reference proteome</keyword>
<reference evidence="2 3" key="1">
    <citation type="journal article" date="2012" name="J. Bacteriol.">
        <title>Genome Sequence of Gallaecimonas xiamenensis Type Strain 3-C-1.</title>
        <authorList>
            <person name="Lai Q."/>
            <person name="Wang L."/>
            <person name="Wang W."/>
            <person name="Shao Z."/>
        </authorList>
    </citation>
    <scope>NUCLEOTIDE SEQUENCE [LARGE SCALE GENOMIC DNA]</scope>
    <source>
        <strain evidence="2 3">3-C-1</strain>
    </source>
</reference>
<evidence type="ECO:0000313" key="2">
    <source>
        <dbReference type="EMBL" id="EKE68106.1"/>
    </source>
</evidence>
<evidence type="ECO:0000313" key="3">
    <source>
        <dbReference type="Proteomes" id="UP000006755"/>
    </source>
</evidence>
<proteinExistence type="predicted"/>
<dbReference type="PROSITE" id="PS51257">
    <property type="entry name" value="PROKAR_LIPOPROTEIN"/>
    <property type="match status" value="1"/>
</dbReference>
<organism evidence="2 3">
    <name type="scientific">Gallaecimonas xiamenensis 3-C-1</name>
    <dbReference type="NCBI Taxonomy" id="745411"/>
    <lineage>
        <taxon>Bacteria</taxon>
        <taxon>Pseudomonadati</taxon>
        <taxon>Pseudomonadota</taxon>
        <taxon>Gammaproteobacteria</taxon>
        <taxon>Enterobacterales</taxon>
        <taxon>Gallaecimonadaceae</taxon>
        <taxon>Gallaecimonas</taxon>
    </lineage>
</organism>
<dbReference type="RefSeq" id="WP_008486455.1">
    <property type="nucleotide sequence ID" value="NZ_AMRI01000033.1"/>
</dbReference>
<dbReference type="eggNOG" id="COG0457">
    <property type="taxonomic scope" value="Bacteria"/>
</dbReference>
<dbReference type="OrthoDB" id="5491642at2"/>
<dbReference type="EMBL" id="AMRI01000033">
    <property type="protein sequence ID" value="EKE68106.1"/>
    <property type="molecule type" value="Genomic_DNA"/>
</dbReference>
<comment type="caution">
    <text evidence="2">The sequence shown here is derived from an EMBL/GenBank/DDBJ whole genome shotgun (WGS) entry which is preliminary data.</text>
</comment>
<dbReference type="STRING" id="745411.B3C1_17457"/>
<evidence type="ECO:0008006" key="4">
    <source>
        <dbReference type="Google" id="ProtNLM"/>
    </source>
</evidence>